<evidence type="ECO:0000313" key="7">
    <source>
        <dbReference type="Ensembl" id="ENSPLOP00000026839.1"/>
    </source>
</evidence>
<dbReference type="AlphaFoldDB" id="A0A8C9DAP6"/>
<dbReference type="InterPro" id="IPR052011">
    <property type="entry name" value="CENP-NAC/CAD_complex"/>
</dbReference>
<dbReference type="Pfam" id="PF05238">
    <property type="entry name" value="CENP-N"/>
    <property type="match status" value="1"/>
</dbReference>
<evidence type="ECO:0000256" key="2">
    <source>
        <dbReference type="ARBA" id="ARBA00004584"/>
    </source>
</evidence>
<dbReference type="InterPro" id="IPR007902">
    <property type="entry name" value="Chl4/mis15/CENP-N"/>
</dbReference>
<evidence type="ECO:0000313" key="8">
    <source>
        <dbReference type="Proteomes" id="UP000694399"/>
    </source>
</evidence>
<proteinExistence type="inferred from homology"/>
<protein>
    <recommendedName>
        <fullName evidence="9">Centromere protein N</fullName>
    </recommendedName>
</protein>
<evidence type="ECO:0000256" key="1">
    <source>
        <dbReference type="ARBA" id="ARBA00004123"/>
    </source>
</evidence>
<comment type="similarity">
    <text evidence="3">Belongs to the CENP-N/CHL4 family.</text>
</comment>
<sequence length="117" mass="13202">MDETVAEFIKRTILKIPMTEMMTILKAWDFLPENQLQTVNFRQRKESLVQDLVLLCENKRASLRDAALLDIICFFSVFSSLRCLLPSSGGNRLWSLRTQAPGPDFSGSVHGSVIVSL</sequence>
<dbReference type="PANTHER" id="PTHR46790:SF1">
    <property type="entry name" value="CENTROMERE PROTEIN N"/>
    <property type="match status" value="1"/>
</dbReference>
<dbReference type="GO" id="GO:0000775">
    <property type="term" value="C:chromosome, centromeric region"/>
    <property type="evidence" value="ECO:0007669"/>
    <property type="project" value="UniProtKB-SubCell"/>
</dbReference>
<reference evidence="7" key="1">
    <citation type="journal article" date="2019" name="bioRxiv">
        <title>Long live the king: chromosome-level assembly of the lion (Panthera leo) using linked-read, Hi-C, and long read data.</title>
        <authorList>
            <person name="Armstrong E.E."/>
            <person name="Taylor R.W."/>
            <person name="Miller D.E."/>
            <person name="Kaelin C."/>
            <person name="Barsh G."/>
            <person name="Hadly E.A."/>
            <person name="Petrov D."/>
        </authorList>
    </citation>
    <scope>NUCLEOTIDE SEQUENCE [LARGE SCALE GENOMIC DNA]</scope>
</reference>
<evidence type="ECO:0000256" key="4">
    <source>
        <dbReference type="ARBA" id="ARBA00022454"/>
    </source>
</evidence>
<dbReference type="GO" id="GO:0007059">
    <property type="term" value="P:chromosome segregation"/>
    <property type="evidence" value="ECO:0007669"/>
    <property type="project" value="InterPro"/>
</dbReference>
<evidence type="ECO:0008006" key="9">
    <source>
        <dbReference type="Google" id="ProtNLM"/>
    </source>
</evidence>
<comment type="subcellular location">
    <subcellularLocation>
        <location evidence="2">Chromosome</location>
        <location evidence="2">Centromere</location>
    </subcellularLocation>
    <subcellularLocation>
        <location evidence="1">Nucleus</location>
    </subcellularLocation>
</comment>
<keyword evidence="4" id="KW-0158">Chromosome</keyword>
<reference evidence="7" key="2">
    <citation type="submission" date="2025-08" db="UniProtKB">
        <authorList>
            <consortium name="Ensembl"/>
        </authorList>
    </citation>
    <scope>IDENTIFICATION</scope>
</reference>
<dbReference type="GO" id="GO:0034080">
    <property type="term" value="P:CENP-A containing chromatin assembly"/>
    <property type="evidence" value="ECO:0007669"/>
    <property type="project" value="InterPro"/>
</dbReference>
<keyword evidence="8" id="KW-1185">Reference proteome</keyword>
<keyword evidence="5" id="KW-0539">Nucleus</keyword>
<accession>A0A8C9DAP6</accession>
<keyword evidence="6" id="KW-0137">Centromere</keyword>
<evidence type="ECO:0000256" key="6">
    <source>
        <dbReference type="ARBA" id="ARBA00023328"/>
    </source>
</evidence>
<dbReference type="PANTHER" id="PTHR46790">
    <property type="entry name" value="CENTROMERE PROTEIN N"/>
    <property type="match status" value="1"/>
</dbReference>
<reference evidence="7" key="3">
    <citation type="submission" date="2025-09" db="UniProtKB">
        <authorList>
            <consortium name="Ensembl"/>
        </authorList>
    </citation>
    <scope>IDENTIFICATION</scope>
</reference>
<dbReference type="GeneTree" id="ENSGT00390000004738"/>
<organism evidence="7 8">
    <name type="scientific">Panthera leo</name>
    <name type="common">Lion</name>
    <dbReference type="NCBI Taxonomy" id="9689"/>
    <lineage>
        <taxon>Eukaryota</taxon>
        <taxon>Metazoa</taxon>
        <taxon>Chordata</taxon>
        <taxon>Craniata</taxon>
        <taxon>Vertebrata</taxon>
        <taxon>Euteleostomi</taxon>
        <taxon>Mammalia</taxon>
        <taxon>Eutheria</taxon>
        <taxon>Laurasiatheria</taxon>
        <taxon>Carnivora</taxon>
        <taxon>Feliformia</taxon>
        <taxon>Felidae</taxon>
        <taxon>Pantherinae</taxon>
        <taxon>Panthera</taxon>
    </lineage>
</organism>
<dbReference type="GO" id="GO:0005654">
    <property type="term" value="C:nucleoplasm"/>
    <property type="evidence" value="ECO:0007669"/>
    <property type="project" value="TreeGrafter"/>
</dbReference>
<dbReference type="Proteomes" id="UP000694399">
    <property type="component" value="Chromosome E3"/>
</dbReference>
<dbReference type="Ensembl" id="ENSPLOT00000029635.1">
    <property type="protein sequence ID" value="ENSPLOP00000026839.1"/>
    <property type="gene ID" value="ENSPLOG00000019648.1"/>
</dbReference>
<name>A0A8C9DAP6_PANLE</name>
<evidence type="ECO:0000256" key="5">
    <source>
        <dbReference type="ARBA" id="ARBA00023242"/>
    </source>
</evidence>
<evidence type="ECO:0000256" key="3">
    <source>
        <dbReference type="ARBA" id="ARBA00005566"/>
    </source>
</evidence>